<gene>
    <name evidence="2" type="ORF">PLAN_160095</name>
</gene>
<keyword evidence="1" id="KW-1133">Transmembrane helix</keyword>
<evidence type="ECO:0000313" key="3">
    <source>
        <dbReference type="Proteomes" id="UP000196521"/>
    </source>
</evidence>
<proteinExistence type="predicted"/>
<reference evidence="2" key="1">
    <citation type="submission" date="2020-05" db="EMBL/GenBank/DDBJ databases">
        <authorList>
            <consortium name="Genoscope - CEA"/>
            <person name="William W."/>
        </authorList>
    </citation>
    <scope>NUCLEOTIDE SEQUENCE [LARGE SCALE GENOMIC DNA]</scope>
    <source>
        <strain evidence="2">PCC 7821</strain>
    </source>
</reference>
<keyword evidence="1" id="KW-0472">Membrane</keyword>
<sequence length="79" mass="8737">MSPDKLIWIFGVAILGLALDLFFGDRPAKDQVKLKTASLAIASNCFSWDSGTGYSLESELLLFIKLYFLEPITSIHDLA</sequence>
<keyword evidence="1" id="KW-0812">Transmembrane</keyword>
<evidence type="ECO:0000256" key="1">
    <source>
        <dbReference type="SAM" id="Phobius"/>
    </source>
</evidence>
<feature type="transmembrane region" description="Helical" evidence="1">
    <location>
        <begin position="6"/>
        <end position="23"/>
    </location>
</feature>
<organism evidence="2 3">
    <name type="scientific">Planktothrix rubescens CCAP 1459/22</name>
    <dbReference type="NCBI Taxonomy" id="329571"/>
    <lineage>
        <taxon>Bacteria</taxon>
        <taxon>Bacillati</taxon>
        <taxon>Cyanobacteriota</taxon>
        <taxon>Cyanophyceae</taxon>
        <taxon>Oscillatoriophycideae</taxon>
        <taxon>Oscillatoriales</taxon>
        <taxon>Microcoleaceae</taxon>
        <taxon>Planktothrix</taxon>
    </lineage>
</organism>
<name>A0A6J7ZIF5_PLARU</name>
<keyword evidence="3" id="KW-1185">Reference proteome</keyword>
<dbReference type="EMBL" id="CZCZ02000011">
    <property type="protein sequence ID" value="CAC5342219.1"/>
    <property type="molecule type" value="Genomic_DNA"/>
</dbReference>
<dbReference type="Proteomes" id="UP000196521">
    <property type="component" value="Unassembled WGS sequence"/>
</dbReference>
<protein>
    <submittedName>
        <fullName evidence="2">Uncharacterized protein</fullName>
    </submittedName>
</protein>
<accession>A0A6J7ZIF5</accession>
<dbReference type="AlphaFoldDB" id="A0A6J7ZIF5"/>
<evidence type="ECO:0000313" key="2">
    <source>
        <dbReference type="EMBL" id="CAC5342219.1"/>
    </source>
</evidence>
<comment type="caution">
    <text evidence="2">The sequence shown here is derived from an EMBL/GenBank/DDBJ whole genome shotgun (WGS) entry which is preliminary data.</text>
</comment>